<gene>
    <name evidence="2" type="ORF">AWZ03_006030</name>
</gene>
<feature type="compositionally biased region" description="Low complexity" evidence="1">
    <location>
        <begin position="135"/>
        <end position="152"/>
    </location>
</feature>
<evidence type="ECO:0000313" key="3">
    <source>
        <dbReference type="Proteomes" id="UP000295192"/>
    </source>
</evidence>
<dbReference type="Pfam" id="PF15328">
    <property type="entry name" value="GCOM2"/>
    <property type="match status" value="1"/>
</dbReference>
<feature type="region of interest" description="Disordered" evidence="1">
    <location>
        <begin position="1"/>
        <end position="23"/>
    </location>
</feature>
<dbReference type="Proteomes" id="UP000295192">
    <property type="component" value="Unassembled WGS sequence"/>
</dbReference>
<dbReference type="GO" id="GO:0003711">
    <property type="term" value="F:transcription elongation factor activity"/>
    <property type="evidence" value="ECO:0007669"/>
    <property type="project" value="InterPro"/>
</dbReference>
<dbReference type="PANTHER" id="PTHR23171:SF13">
    <property type="entry name" value="DNA-DIRECTED RNA POLYMERASE II SUBUNIT GRINL1A"/>
    <property type="match status" value="1"/>
</dbReference>
<dbReference type="GO" id="GO:0005634">
    <property type="term" value="C:nucleus"/>
    <property type="evidence" value="ECO:0007669"/>
    <property type="project" value="InterPro"/>
</dbReference>
<organism evidence="2 3">
    <name type="scientific">Drosophila navojoa</name>
    <name type="common">Fruit fly</name>
    <dbReference type="NCBI Taxonomy" id="7232"/>
    <lineage>
        <taxon>Eukaryota</taxon>
        <taxon>Metazoa</taxon>
        <taxon>Ecdysozoa</taxon>
        <taxon>Arthropoda</taxon>
        <taxon>Hexapoda</taxon>
        <taxon>Insecta</taxon>
        <taxon>Pterygota</taxon>
        <taxon>Neoptera</taxon>
        <taxon>Endopterygota</taxon>
        <taxon>Diptera</taxon>
        <taxon>Brachycera</taxon>
        <taxon>Muscomorpha</taxon>
        <taxon>Ephydroidea</taxon>
        <taxon>Drosophilidae</taxon>
        <taxon>Drosophila</taxon>
    </lineage>
</organism>
<dbReference type="OrthoDB" id="2408655at2759"/>
<dbReference type="OMA" id="GIHYTVY"/>
<feature type="compositionally biased region" description="Polar residues" evidence="1">
    <location>
        <begin position="1"/>
        <end position="10"/>
    </location>
</feature>
<name>A0A484BIK3_DRONA</name>
<proteinExistence type="predicted"/>
<dbReference type="STRING" id="7232.A0A484BIK3"/>
<keyword evidence="3" id="KW-1185">Reference proteome</keyword>
<dbReference type="GO" id="GO:0006368">
    <property type="term" value="P:transcription elongation by RNA polymerase II"/>
    <property type="evidence" value="ECO:0007669"/>
    <property type="project" value="InterPro"/>
</dbReference>
<sequence>MRDRQTNILSSKKRLESLPDKGKRIRDSHEKLLAEIQRRNDVEATANLLGELNIASKGKITLNNLEWHGRTSPGKSDVTDLLDSDDEQEMDPLRIIAQGTMHQRQVKVLPPPATLITPEDIADIASFRQEQPSHSLDSSQTNDSASSSCSGQDDSKTIPAEIIEIDVCKLVGNRPTEATLEQHALYLIDKTEQHAVKDREKFLPFRTTVSNVHDPDKERSRKKGKHWEITAATPPLIQHREAQLVPLAESASLQIDYMQKIKNLRIQQAEERLARQVPLKGIRLPDDAVLKTKASFNSYRDPQAHYLIEGRQQAKEENEVLDPTITDKATGGISYSVYN</sequence>
<protein>
    <submittedName>
        <fullName evidence="2">Uncharacterized protein</fullName>
    </submittedName>
</protein>
<feature type="compositionally biased region" description="Basic and acidic residues" evidence="1">
    <location>
        <begin position="13"/>
        <end position="23"/>
    </location>
</feature>
<dbReference type="InterPro" id="IPR026213">
    <property type="entry name" value="GRINL1"/>
</dbReference>
<evidence type="ECO:0000256" key="1">
    <source>
        <dbReference type="SAM" id="MobiDB-lite"/>
    </source>
</evidence>
<dbReference type="EMBL" id="LSRL02000042">
    <property type="protein sequence ID" value="TDG47591.1"/>
    <property type="molecule type" value="Genomic_DNA"/>
</dbReference>
<reference evidence="2 3" key="1">
    <citation type="journal article" date="2019" name="J. Hered.">
        <title>An Improved Genome Assembly for Drosophila navojoa, the Basal Species in the mojavensis Cluster.</title>
        <authorList>
            <person name="Vanderlinde T."/>
            <person name="Dupim E.G."/>
            <person name="Nazario-Yepiz N.O."/>
            <person name="Carvalho A.B."/>
        </authorList>
    </citation>
    <scope>NUCLEOTIDE SEQUENCE [LARGE SCALE GENOMIC DNA]</scope>
    <source>
        <strain evidence="2">Navoj_Jal97</strain>
        <tissue evidence="2">Whole organism</tissue>
    </source>
</reference>
<dbReference type="AlphaFoldDB" id="A0A484BIK3"/>
<evidence type="ECO:0000313" key="2">
    <source>
        <dbReference type="EMBL" id="TDG47591.1"/>
    </source>
</evidence>
<accession>A0A484BIK3</accession>
<dbReference type="PANTHER" id="PTHR23171">
    <property type="entry name" value="GDOWN1"/>
    <property type="match status" value="1"/>
</dbReference>
<feature type="region of interest" description="Disordered" evidence="1">
    <location>
        <begin position="130"/>
        <end position="155"/>
    </location>
</feature>
<comment type="caution">
    <text evidence="2">The sequence shown here is derived from an EMBL/GenBank/DDBJ whole genome shotgun (WGS) entry which is preliminary data.</text>
</comment>
<dbReference type="InterPro" id="IPR051375">
    <property type="entry name" value="Tuftelin_GRINL1A/MYZAP/CCD68"/>
</dbReference>